<comment type="similarity">
    <text evidence="2">Belongs to the EamA transporter family.</text>
</comment>
<keyword evidence="5 6" id="KW-0472">Membrane</keyword>
<dbReference type="PANTHER" id="PTHR32322:SF2">
    <property type="entry name" value="EAMA DOMAIN-CONTAINING PROTEIN"/>
    <property type="match status" value="1"/>
</dbReference>
<reference evidence="8" key="1">
    <citation type="submission" date="2021-03" db="EMBL/GenBank/DDBJ databases">
        <title>Agromyces archimandritus sp. nov., isolated from the cockroach Archimandrita tessellata.</title>
        <authorList>
            <person name="Guzman J."/>
            <person name="Ortuzar M."/>
            <person name="Poehlein A."/>
            <person name="Daniel R."/>
            <person name="Trujillo M."/>
            <person name="Vilcinskas A."/>
        </authorList>
    </citation>
    <scope>NUCLEOTIDE SEQUENCE</scope>
    <source>
        <strain evidence="8">G127AT</strain>
    </source>
</reference>
<dbReference type="InterPro" id="IPR050638">
    <property type="entry name" value="AA-Vitamin_Transporters"/>
</dbReference>
<evidence type="ECO:0000256" key="3">
    <source>
        <dbReference type="ARBA" id="ARBA00022692"/>
    </source>
</evidence>
<comment type="subcellular location">
    <subcellularLocation>
        <location evidence="1">Membrane</location>
        <topology evidence="1">Multi-pass membrane protein</topology>
    </subcellularLocation>
</comment>
<feature type="transmembrane region" description="Helical" evidence="6">
    <location>
        <begin position="123"/>
        <end position="140"/>
    </location>
</feature>
<evidence type="ECO:0000256" key="2">
    <source>
        <dbReference type="ARBA" id="ARBA00007362"/>
    </source>
</evidence>
<dbReference type="InterPro" id="IPR000620">
    <property type="entry name" value="EamA_dom"/>
</dbReference>
<feature type="transmembrane region" description="Helical" evidence="6">
    <location>
        <begin position="152"/>
        <end position="172"/>
    </location>
</feature>
<dbReference type="Proteomes" id="UP000671914">
    <property type="component" value="Chromosome"/>
</dbReference>
<keyword evidence="4 6" id="KW-1133">Transmembrane helix</keyword>
<proteinExistence type="inferred from homology"/>
<evidence type="ECO:0000256" key="4">
    <source>
        <dbReference type="ARBA" id="ARBA00022989"/>
    </source>
</evidence>
<gene>
    <name evidence="8" type="ORF">G127AT_13000</name>
</gene>
<feature type="transmembrane region" description="Helical" evidence="6">
    <location>
        <begin position="212"/>
        <end position="233"/>
    </location>
</feature>
<feature type="transmembrane region" description="Helical" evidence="6">
    <location>
        <begin position="67"/>
        <end position="86"/>
    </location>
</feature>
<feature type="transmembrane region" description="Helical" evidence="6">
    <location>
        <begin position="98"/>
        <end position="116"/>
    </location>
</feature>
<evidence type="ECO:0000313" key="9">
    <source>
        <dbReference type="Proteomes" id="UP000671914"/>
    </source>
</evidence>
<feature type="transmembrane region" description="Helical" evidence="6">
    <location>
        <begin position="269"/>
        <end position="287"/>
    </location>
</feature>
<dbReference type="RefSeq" id="WP_210897543.1">
    <property type="nucleotide sequence ID" value="NZ_CP071696.1"/>
</dbReference>
<dbReference type="PANTHER" id="PTHR32322">
    <property type="entry name" value="INNER MEMBRANE TRANSPORTER"/>
    <property type="match status" value="1"/>
</dbReference>
<keyword evidence="3 6" id="KW-0812">Transmembrane</keyword>
<dbReference type="SUPFAM" id="SSF103481">
    <property type="entry name" value="Multidrug resistance efflux transporter EmrE"/>
    <property type="match status" value="2"/>
</dbReference>
<feature type="domain" description="EamA" evidence="7">
    <location>
        <begin position="7"/>
        <end position="139"/>
    </location>
</feature>
<dbReference type="AlphaFoldDB" id="A0A975IN35"/>
<dbReference type="KEGG" id="aarc:G127AT_13000"/>
<evidence type="ECO:0000256" key="6">
    <source>
        <dbReference type="SAM" id="Phobius"/>
    </source>
</evidence>
<keyword evidence="9" id="KW-1185">Reference proteome</keyword>
<dbReference type="GO" id="GO:0016020">
    <property type="term" value="C:membrane"/>
    <property type="evidence" value="ECO:0007669"/>
    <property type="project" value="UniProtKB-SubCell"/>
</dbReference>
<dbReference type="InterPro" id="IPR037185">
    <property type="entry name" value="EmrE-like"/>
</dbReference>
<sequence>MHRARSLAFLVLANLFWAGNFVFGAVAVEQVDPISLTWMRWLGAAPILIVLALAIERPAWRTVFADWPRQILLALLGMIGFCVLTYEAFRHTSPMDASLINAINPALIAIAAAGFARTRVGGRAIAGLLISLAGVLLVLTKGDLAALAGFRLNLGEGIMIVAVVVWSAYTLLGRTSPTPPITGSALQGSIALVLLSPVVAVTGLTVPAAPEVWANVAYIAVFPSVLSFMLWNLAVRDLGAGPAGITLNLMPVFVALIGLTVGLPITLDQLAGGALVIAGVLLTNLPVRTGMSRVDAGARPGRSGGG</sequence>
<feature type="transmembrane region" description="Helical" evidence="6">
    <location>
        <begin position="245"/>
        <end position="263"/>
    </location>
</feature>
<feature type="domain" description="EamA" evidence="7">
    <location>
        <begin position="155"/>
        <end position="284"/>
    </location>
</feature>
<feature type="transmembrane region" description="Helical" evidence="6">
    <location>
        <begin position="184"/>
        <end position="206"/>
    </location>
</feature>
<name>A0A975IN35_9MICO</name>
<protein>
    <submittedName>
        <fullName evidence="8">DMT family transporter</fullName>
    </submittedName>
</protein>
<accession>A0A975IN35</accession>
<organism evidence="8 9">
    <name type="scientific">Agromyces archimandritae</name>
    <dbReference type="NCBI Taxonomy" id="2781962"/>
    <lineage>
        <taxon>Bacteria</taxon>
        <taxon>Bacillati</taxon>
        <taxon>Actinomycetota</taxon>
        <taxon>Actinomycetes</taxon>
        <taxon>Micrococcales</taxon>
        <taxon>Microbacteriaceae</taxon>
        <taxon>Agromyces</taxon>
    </lineage>
</organism>
<dbReference type="Pfam" id="PF00892">
    <property type="entry name" value="EamA"/>
    <property type="match status" value="2"/>
</dbReference>
<evidence type="ECO:0000256" key="5">
    <source>
        <dbReference type="ARBA" id="ARBA00023136"/>
    </source>
</evidence>
<evidence type="ECO:0000256" key="1">
    <source>
        <dbReference type="ARBA" id="ARBA00004141"/>
    </source>
</evidence>
<feature type="transmembrane region" description="Helical" evidence="6">
    <location>
        <begin position="37"/>
        <end position="55"/>
    </location>
</feature>
<dbReference type="EMBL" id="CP071696">
    <property type="protein sequence ID" value="QTX04192.1"/>
    <property type="molecule type" value="Genomic_DNA"/>
</dbReference>
<evidence type="ECO:0000259" key="7">
    <source>
        <dbReference type="Pfam" id="PF00892"/>
    </source>
</evidence>
<evidence type="ECO:0000313" key="8">
    <source>
        <dbReference type="EMBL" id="QTX04192.1"/>
    </source>
</evidence>